<dbReference type="GO" id="GO:0005634">
    <property type="term" value="C:nucleus"/>
    <property type="evidence" value="ECO:0007669"/>
    <property type="project" value="TreeGrafter"/>
</dbReference>
<keyword evidence="3" id="KW-0479">Metal-binding</keyword>
<dbReference type="GO" id="GO:0005739">
    <property type="term" value="C:mitochondrion"/>
    <property type="evidence" value="ECO:0007669"/>
    <property type="project" value="TreeGrafter"/>
</dbReference>
<dbReference type="Pfam" id="PF01261">
    <property type="entry name" value="AP_endonuc_2"/>
    <property type="match status" value="1"/>
</dbReference>
<feature type="domain" description="Xylose isomerase-like TIM barrel" evidence="9">
    <location>
        <begin position="129"/>
        <end position="265"/>
    </location>
</feature>
<protein>
    <recommendedName>
        <fullName evidence="9">Xylose isomerase-like TIM barrel domain-containing protein</fullName>
    </recommendedName>
</protein>
<feature type="compositionally biased region" description="Basic and acidic residues" evidence="8">
    <location>
        <begin position="10"/>
        <end position="40"/>
    </location>
</feature>
<dbReference type="PROSITE" id="PS00729">
    <property type="entry name" value="AP_NUCLEASE_F2_1"/>
    <property type="match status" value="1"/>
</dbReference>
<dbReference type="SUPFAM" id="SSF51658">
    <property type="entry name" value="Xylose isomerase-like"/>
    <property type="match status" value="1"/>
</dbReference>
<evidence type="ECO:0000259" key="9">
    <source>
        <dbReference type="Pfam" id="PF01261"/>
    </source>
</evidence>
<dbReference type="PROSITE" id="PS00731">
    <property type="entry name" value="AP_NUCLEASE_F2_3"/>
    <property type="match status" value="1"/>
</dbReference>
<dbReference type="GO" id="GO:0008270">
    <property type="term" value="F:zinc ion binding"/>
    <property type="evidence" value="ECO:0007669"/>
    <property type="project" value="InterPro"/>
</dbReference>
<evidence type="ECO:0000256" key="6">
    <source>
        <dbReference type="ARBA" id="ARBA00022833"/>
    </source>
</evidence>
<keyword evidence="5" id="KW-0378">Hydrolase</keyword>
<dbReference type="PANTHER" id="PTHR21445:SF0">
    <property type="entry name" value="APURINIC-APYRIMIDINIC ENDONUCLEASE"/>
    <property type="match status" value="1"/>
</dbReference>
<evidence type="ECO:0000256" key="5">
    <source>
        <dbReference type="ARBA" id="ARBA00022801"/>
    </source>
</evidence>
<dbReference type="GO" id="GO:0006284">
    <property type="term" value="P:base-excision repair"/>
    <property type="evidence" value="ECO:0007669"/>
    <property type="project" value="TreeGrafter"/>
</dbReference>
<dbReference type="Proteomes" id="UP001479290">
    <property type="component" value="Unassembled WGS sequence"/>
</dbReference>
<comment type="similarity">
    <text evidence="2">Belongs to the AP endonuclease 2 family.</text>
</comment>
<dbReference type="NCBIfam" id="TIGR00587">
    <property type="entry name" value="nfo"/>
    <property type="match status" value="1"/>
</dbReference>
<dbReference type="CDD" id="cd00019">
    <property type="entry name" value="AP2Ec"/>
    <property type="match status" value="1"/>
</dbReference>
<keyword evidence="6" id="KW-0862">Zinc</keyword>
<organism evidence="10 11">
    <name type="scientific">Culter alburnus</name>
    <name type="common">Topmouth culter</name>
    <dbReference type="NCBI Taxonomy" id="194366"/>
    <lineage>
        <taxon>Eukaryota</taxon>
        <taxon>Metazoa</taxon>
        <taxon>Chordata</taxon>
        <taxon>Craniata</taxon>
        <taxon>Vertebrata</taxon>
        <taxon>Euteleostomi</taxon>
        <taxon>Actinopterygii</taxon>
        <taxon>Neopterygii</taxon>
        <taxon>Teleostei</taxon>
        <taxon>Ostariophysi</taxon>
        <taxon>Cypriniformes</taxon>
        <taxon>Xenocyprididae</taxon>
        <taxon>Xenocypridinae</taxon>
        <taxon>Culter</taxon>
    </lineage>
</organism>
<dbReference type="SMART" id="SM00518">
    <property type="entry name" value="AP2Ec"/>
    <property type="match status" value="1"/>
</dbReference>
<evidence type="ECO:0000256" key="2">
    <source>
        <dbReference type="ARBA" id="ARBA00005340"/>
    </source>
</evidence>
<reference evidence="10 11" key="1">
    <citation type="submission" date="2024-05" db="EMBL/GenBank/DDBJ databases">
        <title>A high-quality chromosomal-level genome assembly of Topmouth culter (Culter alburnus).</title>
        <authorList>
            <person name="Zhao H."/>
        </authorList>
    </citation>
    <scope>NUCLEOTIDE SEQUENCE [LARGE SCALE GENOMIC DNA]</scope>
    <source>
        <strain evidence="10">CATC2023</strain>
        <tissue evidence="10">Muscle</tissue>
    </source>
</reference>
<dbReference type="GO" id="GO:0008081">
    <property type="term" value="F:phosphoric diester hydrolase activity"/>
    <property type="evidence" value="ECO:0007669"/>
    <property type="project" value="TreeGrafter"/>
</dbReference>
<keyword evidence="4" id="KW-0227">DNA damage</keyword>
<dbReference type="EMBL" id="JAWDJR010000012">
    <property type="protein sequence ID" value="KAK9965510.1"/>
    <property type="molecule type" value="Genomic_DNA"/>
</dbReference>
<comment type="caution">
    <text evidence="10">The sequence shown here is derived from an EMBL/GenBank/DDBJ whole genome shotgun (WGS) entry which is preliminary data.</text>
</comment>
<dbReference type="GO" id="GO:0003906">
    <property type="term" value="F:DNA-(apurinic or apyrimidinic site) endonuclease activity"/>
    <property type="evidence" value="ECO:0007669"/>
    <property type="project" value="TreeGrafter"/>
</dbReference>
<dbReference type="InterPro" id="IPR013022">
    <property type="entry name" value="Xyl_isomerase-like_TIM-brl"/>
</dbReference>
<accession>A0AAW1ZVZ5</accession>
<evidence type="ECO:0000256" key="4">
    <source>
        <dbReference type="ARBA" id="ARBA00022763"/>
    </source>
</evidence>
<keyword evidence="7" id="KW-0234">DNA repair</keyword>
<evidence type="ECO:0000313" key="11">
    <source>
        <dbReference type="Proteomes" id="UP001479290"/>
    </source>
</evidence>
<dbReference type="InterPro" id="IPR036237">
    <property type="entry name" value="Xyl_isomerase-like_sf"/>
</dbReference>
<evidence type="ECO:0000256" key="7">
    <source>
        <dbReference type="ARBA" id="ARBA00023204"/>
    </source>
</evidence>
<gene>
    <name evidence="10" type="ORF">ABG768_004599</name>
</gene>
<dbReference type="PROSITE" id="PS00730">
    <property type="entry name" value="AP_NUCLEASE_F2_2"/>
    <property type="match status" value="1"/>
</dbReference>
<dbReference type="AlphaFoldDB" id="A0AAW1ZVZ5"/>
<sequence length="273" mass="29971">MASRRKGEKRKTEEVTETKELQHSDAEPSDGSSREEEMAQKLKKKAKKKYIGAHVSISGGIWKAVESSVAIGGHAFALFLGSQRSWTRPALDPAAAVKFQKACAQHGFDPIHILPHGSYLMNCGSPKEVLENMSGQGSTVGGQFSELRSIIDRVRDKTRVGVCLDTCHAFAAGYDISPPGGVKNMLDEFDSVVGLHYLRAVHLNDSKGTLGSNLDRHEDIGRGQIGITAFREIVNEPRLDNIPLILETPGRPGFEYAEQIELLYSLCENRVKN</sequence>
<evidence type="ECO:0000256" key="1">
    <source>
        <dbReference type="ARBA" id="ARBA00001947"/>
    </source>
</evidence>
<dbReference type="Gene3D" id="3.20.20.150">
    <property type="entry name" value="Divalent-metal-dependent TIM barrel enzymes"/>
    <property type="match status" value="2"/>
</dbReference>
<comment type="cofactor">
    <cofactor evidence="1">
        <name>Zn(2+)</name>
        <dbReference type="ChEBI" id="CHEBI:29105"/>
    </cofactor>
</comment>
<dbReference type="GO" id="GO:0003677">
    <property type="term" value="F:DNA binding"/>
    <property type="evidence" value="ECO:0007669"/>
    <property type="project" value="InterPro"/>
</dbReference>
<evidence type="ECO:0000313" key="10">
    <source>
        <dbReference type="EMBL" id="KAK9965510.1"/>
    </source>
</evidence>
<dbReference type="InterPro" id="IPR018246">
    <property type="entry name" value="AP_endonuc_F2_Zn_BS"/>
</dbReference>
<feature type="region of interest" description="Disordered" evidence="8">
    <location>
        <begin position="1"/>
        <end position="41"/>
    </location>
</feature>
<keyword evidence="11" id="KW-1185">Reference proteome</keyword>
<name>A0AAW1ZVZ5_CULAL</name>
<dbReference type="PROSITE" id="PS51432">
    <property type="entry name" value="AP_NUCLEASE_F2_4"/>
    <property type="match status" value="1"/>
</dbReference>
<evidence type="ECO:0000256" key="8">
    <source>
        <dbReference type="SAM" id="MobiDB-lite"/>
    </source>
</evidence>
<dbReference type="PANTHER" id="PTHR21445">
    <property type="entry name" value="ENDONUCLEASE IV ENDODEOXYRIBONUCLEASE IV"/>
    <property type="match status" value="1"/>
</dbReference>
<proteinExistence type="inferred from homology"/>
<dbReference type="InterPro" id="IPR001719">
    <property type="entry name" value="AP_endonuc_2"/>
</dbReference>
<evidence type="ECO:0000256" key="3">
    <source>
        <dbReference type="ARBA" id="ARBA00022723"/>
    </source>
</evidence>